<evidence type="ECO:0008006" key="4">
    <source>
        <dbReference type="Google" id="ProtNLM"/>
    </source>
</evidence>
<sequence>MNQKKIIILSTIAIILFVFVSPLTNASAELQISDYDGNLLIGSSFGSVTNVPNPENTIDNDLSTYAKFDTWVSEPQQIQYVFDSPVTVKSYRFKADAKFYGNTEILWLFDENGNKLKTIQYLDVSGNEVVFDVPTENVKSAILYFRAYQTTANAYELGLFGLEIPDTIPPSEITDLSITSTTSSVEASYILPSDEDFSHLEIYRDNQLLKSDYTSNTFQDVNLEGSREYTYKIISVDVNGNKSKGKESKITTKTPETPKLEGDSITKDEEGDFLISWDSPTTGTISLSIGGKEYANIPAETGSFTIPKEDMEYTTLGFPDVKILAVSDDGLASEEQSPEGVKELNKVQIGFGAKDVLIISMKLLGLVAPILLFSLALWYPKPLMNLVKKATSFFKKRSYKV</sequence>
<keyword evidence="1" id="KW-0812">Transmembrane</keyword>
<protein>
    <recommendedName>
        <fullName evidence="4">Fibronectin type-III domain-containing protein</fullName>
    </recommendedName>
</protein>
<dbReference type="Gene3D" id="2.60.40.10">
    <property type="entry name" value="Immunoglobulins"/>
    <property type="match status" value="1"/>
</dbReference>
<name>A0A1H0VPA3_9BACI</name>
<dbReference type="OrthoDB" id="8660908at2"/>
<reference evidence="3" key="1">
    <citation type="submission" date="2016-10" db="EMBL/GenBank/DDBJ databases">
        <authorList>
            <person name="Varghese N."/>
            <person name="Submissions S."/>
        </authorList>
    </citation>
    <scope>NUCLEOTIDE SEQUENCE [LARGE SCALE GENOMIC DNA]</scope>
    <source>
        <strain evidence="3">IBRC-M10078</strain>
    </source>
</reference>
<feature type="transmembrane region" description="Helical" evidence="1">
    <location>
        <begin position="356"/>
        <end position="379"/>
    </location>
</feature>
<keyword evidence="1" id="KW-1133">Transmembrane helix</keyword>
<accession>A0A1H0VPA3</accession>
<dbReference type="AlphaFoldDB" id="A0A1H0VPA3"/>
<proteinExistence type="predicted"/>
<evidence type="ECO:0000313" key="3">
    <source>
        <dbReference type="Proteomes" id="UP000199159"/>
    </source>
</evidence>
<keyword evidence="1" id="KW-0472">Membrane</keyword>
<evidence type="ECO:0000313" key="2">
    <source>
        <dbReference type="EMBL" id="SDP80091.1"/>
    </source>
</evidence>
<organism evidence="2 3">
    <name type="scientific">Litchfieldia salsa</name>
    <dbReference type="NCBI Taxonomy" id="930152"/>
    <lineage>
        <taxon>Bacteria</taxon>
        <taxon>Bacillati</taxon>
        <taxon>Bacillota</taxon>
        <taxon>Bacilli</taxon>
        <taxon>Bacillales</taxon>
        <taxon>Bacillaceae</taxon>
        <taxon>Litchfieldia</taxon>
    </lineage>
</organism>
<keyword evidence="3" id="KW-1185">Reference proteome</keyword>
<dbReference type="RefSeq" id="WP_090855774.1">
    <property type="nucleotide sequence ID" value="NZ_FNJU01000007.1"/>
</dbReference>
<dbReference type="InterPro" id="IPR013783">
    <property type="entry name" value="Ig-like_fold"/>
</dbReference>
<dbReference type="Proteomes" id="UP000199159">
    <property type="component" value="Unassembled WGS sequence"/>
</dbReference>
<gene>
    <name evidence="2" type="ORF">SAMN05216565_107107</name>
</gene>
<evidence type="ECO:0000256" key="1">
    <source>
        <dbReference type="SAM" id="Phobius"/>
    </source>
</evidence>
<dbReference type="STRING" id="930152.SAMN05216565_107107"/>
<dbReference type="EMBL" id="FNJU01000007">
    <property type="protein sequence ID" value="SDP80091.1"/>
    <property type="molecule type" value="Genomic_DNA"/>
</dbReference>